<evidence type="ECO:0000313" key="5">
    <source>
        <dbReference type="Proteomes" id="UP000094769"/>
    </source>
</evidence>
<dbReference type="Pfam" id="PF00011">
    <property type="entry name" value="HSP20"/>
    <property type="match status" value="1"/>
</dbReference>
<dbReference type="Proteomes" id="UP000094769">
    <property type="component" value="Unassembled WGS sequence"/>
</dbReference>
<reference evidence="4 5" key="1">
    <citation type="submission" date="2016-06" db="EMBL/GenBank/DDBJ databases">
        <title>Genome sequence of endosymbiont of Candidatus Endolucinida thiodiazotropha.</title>
        <authorList>
            <person name="Poehlein A."/>
            <person name="Koenig S."/>
            <person name="Heiden S.E."/>
            <person name="Thuermer A."/>
            <person name="Voget S."/>
            <person name="Daniel R."/>
            <person name="Markert S."/>
            <person name="Gros O."/>
            <person name="Schweder T."/>
        </authorList>
    </citation>
    <scope>NUCLEOTIDE SEQUENCE [LARGE SCALE GENOMIC DNA]</scope>
    <source>
        <strain evidence="4 5">COS</strain>
    </source>
</reference>
<dbReference type="InterPro" id="IPR031107">
    <property type="entry name" value="Small_HSP"/>
</dbReference>
<dbReference type="SUPFAM" id="SSF49764">
    <property type="entry name" value="HSP20-like chaperones"/>
    <property type="match status" value="1"/>
</dbReference>
<name>A0A7Z0VIC7_9GAMM</name>
<evidence type="ECO:0000259" key="3">
    <source>
        <dbReference type="PROSITE" id="PS01031"/>
    </source>
</evidence>
<sequence length="147" mass="16913">MLPRIHGFDSGLFNEFRRLEQEMDQLFGAGFWPNTMRSVANDNIPPINVGVTPEQVDLYLFAAGVNPEELDISINDNRLSIKGERHVERDDGLNYFRKERYDGAFHKVVTLPDDVDADKVEARYDNGVLHIVIQRRESSKPRQITVQ</sequence>
<dbReference type="EMBL" id="MARB01000029">
    <property type="protein sequence ID" value="ODJ86030.1"/>
    <property type="molecule type" value="Genomic_DNA"/>
</dbReference>
<comment type="similarity">
    <text evidence="1 2">Belongs to the small heat shock protein (HSP20) family.</text>
</comment>
<dbReference type="PROSITE" id="PS01031">
    <property type="entry name" value="SHSP"/>
    <property type="match status" value="1"/>
</dbReference>
<evidence type="ECO:0000256" key="1">
    <source>
        <dbReference type="PROSITE-ProRule" id="PRU00285"/>
    </source>
</evidence>
<comment type="caution">
    <text evidence="4">The sequence shown here is derived from an EMBL/GenBank/DDBJ whole genome shotgun (WGS) entry which is preliminary data.</text>
</comment>
<evidence type="ECO:0000256" key="2">
    <source>
        <dbReference type="RuleBase" id="RU003616"/>
    </source>
</evidence>
<evidence type="ECO:0000313" key="4">
    <source>
        <dbReference type="EMBL" id="ODJ86030.1"/>
    </source>
</evidence>
<dbReference type="CDD" id="cd06464">
    <property type="entry name" value="ACD_sHsps-like"/>
    <property type="match status" value="1"/>
</dbReference>
<feature type="domain" description="SHSP" evidence="3">
    <location>
        <begin position="38"/>
        <end position="147"/>
    </location>
</feature>
<dbReference type="InterPro" id="IPR002068">
    <property type="entry name" value="A-crystallin/Hsp20_dom"/>
</dbReference>
<dbReference type="InterPro" id="IPR008978">
    <property type="entry name" value="HSP20-like_chaperone"/>
</dbReference>
<keyword evidence="5" id="KW-1185">Reference proteome</keyword>
<organism evidence="4 5">
    <name type="scientific">Candidatus Thiodiazotropha endolucinida</name>
    <dbReference type="NCBI Taxonomy" id="1655433"/>
    <lineage>
        <taxon>Bacteria</taxon>
        <taxon>Pseudomonadati</taxon>
        <taxon>Pseudomonadota</taxon>
        <taxon>Gammaproteobacteria</taxon>
        <taxon>Chromatiales</taxon>
        <taxon>Sedimenticolaceae</taxon>
        <taxon>Candidatus Thiodiazotropha</taxon>
    </lineage>
</organism>
<accession>A0A7Z0VIC7</accession>
<proteinExistence type="inferred from homology"/>
<dbReference type="PANTHER" id="PTHR11527">
    <property type="entry name" value="HEAT-SHOCK PROTEIN 20 FAMILY MEMBER"/>
    <property type="match status" value="1"/>
</dbReference>
<dbReference type="OrthoDB" id="9792695at2"/>
<protein>
    <submittedName>
        <fullName evidence="4">Spore protein SP21</fullName>
    </submittedName>
</protein>
<dbReference type="AlphaFoldDB" id="A0A7Z0VIC7"/>
<gene>
    <name evidence="4" type="primary">hspA_2</name>
    <name evidence="4" type="ORF">CODIS_37460</name>
</gene>
<dbReference type="Gene3D" id="2.60.40.790">
    <property type="match status" value="1"/>
</dbReference>
<dbReference type="RefSeq" id="WP_069127870.1">
    <property type="nucleotide sequence ID" value="NZ_MARB01000029.1"/>
</dbReference>